<evidence type="ECO:0000256" key="5">
    <source>
        <dbReference type="ARBA" id="ARBA00022989"/>
    </source>
</evidence>
<dbReference type="InterPro" id="IPR050833">
    <property type="entry name" value="Poly_Biosynth_Transport"/>
</dbReference>
<keyword evidence="9" id="KW-1185">Reference proteome</keyword>
<evidence type="ECO:0000256" key="2">
    <source>
        <dbReference type="ARBA" id="ARBA00007430"/>
    </source>
</evidence>
<evidence type="ECO:0000313" key="8">
    <source>
        <dbReference type="EMBL" id="MCX2976234.1"/>
    </source>
</evidence>
<evidence type="ECO:0000313" key="9">
    <source>
        <dbReference type="Proteomes" id="UP001143304"/>
    </source>
</evidence>
<keyword evidence="5 7" id="KW-1133">Transmembrane helix</keyword>
<feature type="transmembrane region" description="Helical" evidence="7">
    <location>
        <begin position="292"/>
        <end position="317"/>
    </location>
</feature>
<keyword evidence="6 7" id="KW-0472">Membrane</keyword>
<feature type="transmembrane region" description="Helical" evidence="7">
    <location>
        <begin position="411"/>
        <end position="432"/>
    </location>
</feature>
<name>A0ABT3T290_9GAMM</name>
<feature type="transmembrane region" description="Helical" evidence="7">
    <location>
        <begin position="79"/>
        <end position="107"/>
    </location>
</feature>
<dbReference type="Pfam" id="PF13440">
    <property type="entry name" value="Polysacc_synt_3"/>
    <property type="match status" value="1"/>
</dbReference>
<reference evidence="8" key="1">
    <citation type="submission" date="2019-02" db="EMBL/GenBank/DDBJ databases">
        <authorList>
            <person name="Li S.-H."/>
        </authorList>
    </citation>
    <scope>NUCLEOTIDE SEQUENCE</scope>
    <source>
        <strain evidence="8">IMCC11814</strain>
    </source>
</reference>
<comment type="caution">
    <text evidence="8">The sequence shown here is derived from an EMBL/GenBank/DDBJ whole genome shotgun (WGS) entry which is preliminary data.</text>
</comment>
<comment type="similarity">
    <text evidence="2">Belongs to the polysaccharide synthase family.</text>
</comment>
<dbReference type="Proteomes" id="UP001143304">
    <property type="component" value="Unassembled WGS sequence"/>
</dbReference>
<proteinExistence type="inferred from homology"/>
<feature type="transmembrane region" description="Helical" evidence="7">
    <location>
        <begin position="357"/>
        <end position="373"/>
    </location>
</feature>
<evidence type="ECO:0000256" key="3">
    <source>
        <dbReference type="ARBA" id="ARBA00022475"/>
    </source>
</evidence>
<organism evidence="8 9">
    <name type="scientific">Candidatus Marimicrobium litorale</name>
    <dbReference type="NCBI Taxonomy" id="2518991"/>
    <lineage>
        <taxon>Bacteria</taxon>
        <taxon>Pseudomonadati</taxon>
        <taxon>Pseudomonadota</taxon>
        <taxon>Gammaproteobacteria</taxon>
        <taxon>Cellvibrionales</taxon>
        <taxon>Halieaceae</taxon>
        <taxon>Marimicrobium</taxon>
    </lineage>
</organism>
<gene>
    <name evidence="8" type="ORF">EYC82_02540</name>
</gene>
<accession>A0ABT3T290</accession>
<feature type="transmembrane region" description="Helical" evidence="7">
    <location>
        <begin position="152"/>
        <end position="173"/>
    </location>
</feature>
<evidence type="ECO:0000256" key="6">
    <source>
        <dbReference type="ARBA" id="ARBA00023136"/>
    </source>
</evidence>
<dbReference type="CDD" id="cd13127">
    <property type="entry name" value="MATE_tuaB_like"/>
    <property type="match status" value="1"/>
</dbReference>
<keyword evidence="4 7" id="KW-0812">Transmembrane</keyword>
<feature type="transmembrane region" description="Helical" evidence="7">
    <location>
        <begin position="329"/>
        <end position="350"/>
    </location>
</feature>
<feature type="transmembrane region" description="Helical" evidence="7">
    <location>
        <begin position="444"/>
        <end position="465"/>
    </location>
</feature>
<dbReference type="PANTHER" id="PTHR30250:SF10">
    <property type="entry name" value="LIPOPOLYSACCHARIDE BIOSYNTHESIS PROTEIN WZXC"/>
    <property type="match status" value="1"/>
</dbReference>
<dbReference type="PANTHER" id="PTHR30250">
    <property type="entry name" value="PST FAMILY PREDICTED COLANIC ACID TRANSPORTER"/>
    <property type="match status" value="1"/>
</dbReference>
<feature type="transmembrane region" description="Helical" evidence="7">
    <location>
        <begin position="379"/>
        <end position="399"/>
    </location>
</feature>
<dbReference type="EMBL" id="SHNO01000001">
    <property type="protein sequence ID" value="MCX2976234.1"/>
    <property type="molecule type" value="Genomic_DNA"/>
</dbReference>
<keyword evidence="3" id="KW-1003">Cell membrane</keyword>
<dbReference type="RefSeq" id="WP_279247988.1">
    <property type="nucleotide sequence ID" value="NZ_SHNO01000001.1"/>
</dbReference>
<sequence>MTIRSKVMSALRWSAASRLLGQMTSWAITIFVIRLLSPGDYGLMAMAMVLVSFLVILNTLGFDAVLVQHKRLDSQTRRQVFGVIIIINTSFFLLLWNGASAIANFYGEADLELILKVLSLQFLLLIFETLPQSELERNIQFAGRSVVDFASLVAGSLTTLALALAGFGVWALVWGTLASTATRTVGLNLICPCPVIPSFALRGLGANLSFGLFVTTDRGLWYLFSESDKFIGGKLLGNQLLGYYAVASHLASLPITKITGLLNSVAFPAFSRTHQGEGEEAVRRYLLKATRLMAVLAFPVFFGMSATAEPLIGVLFGDKWLPAAPLLQLLGLVMPFRLLSNVFSPLLWGVGAPRTSAMNYAIAAVLMPFAFLFGAQWGVFGIACAWLVMYPVVFLVTAWRTCQQVHLPLSAYLAALWRPLFAGIALYMTVLALQDGLAGAPGDWLYLGQLVIAGGLAWCLSIVVLDRASIKEIVQLASGAGG</sequence>
<feature type="transmembrane region" description="Helical" evidence="7">
    <location>
        <begin position="43"/>
        <end position="67"/>
    </location>
</feature>
<evidence type="ECO:0000256" key="1">
    <source>
        <dbReference type="ARBA" id="ARBA00004651"/>
    </source>
</evidence>
<evidence type="ECO:0000256" key="7">
    <source>
        <dbReference type="SAM" id="Phobius"/>
    </source>
</evidence>
<comment type="subcellular location">
    <subcellularLocation>
        <location evidence="1">Cell membrane</location>
        <topology evidence="1">Multi-pass membrane protein</topology>
    </subcellularLocation>
</comment>
<feature type="transmembrane region" description="Helical" evidence="7">
    <location>
        <begin position="20"/>
        <end position="37"/>
    </location>
</feature>
<evidence type="ECO:0000256" key="4">
    <source>
        <dbReference type="ARBA" id="ARBA00022692"/>
    </source>
</evidence>
<protein>
    <submittedName>
        <fullName evidence="8">Lipopolysaccharide biosynthesis protein</fullName>
    </submittedName>
</protein>